<protein>
    <submittedName>
        <fullName evidence="1">Uncharacterized protein</fullName>
    </submittedName>
</protein>
<sequence length="89" mass="9739">MPKKVFEISTRSSHTGFTAASHGILNVLKDSSRVSPAATEMRGACRPTALEPVRKCRLPAESLFKRLSFQRPLPHDEGVSDPAMLCDSD</sequence>
<dbReference type="EMBL" id="BGPR01005880">
    <property type="protein sequence ID" value="GBN14243.1"/>
    <property type="molecule type" value="Genomic_DNA"/>
</dbReference>
<organism evidence="1 2">
    <name type="scientific">Araneus ventricosus</name>
    <name type="common">Orbweaver spider</name>
    <name type="synonym">Epeira ventricosa</name>
    <dbReference type="NCBI Taxonomy" id="182803"/>
    <lineage>
        <taxon>Eukaryota</taxon>
        <taxon>Metazoa</taxon>
        <taxon>Ecdysozoa</taxon>
        <taxon>Arthropoda</taxon>
        <taxon>Chelicerata</taxon>
        <taxon>Arachnida</taxon>
        <taxon>Araneae</taxon>
        <taxon>Araneomorphae</taxon>
        <taxon>Entelegynae</taxon>
        <taxon>Araneoidea</taxon>
        <taxon>Araneidae</taxon>
        <taxon>Araneus</taxon>
    </lineage>
</organism>
<dbReference type="Proteomes" id="UP000499080">
    <property type="component" value="Unassembled WGS sequence"/>
</dbReference>
<proteinExistence type="predicted"/>
<dbReference type="AlphaFoldDB" id="A0A4Y2LJT5"/>
<accession>A0A4Y2LJT5</accession>
<gene>
    <name evidence="1" type="ORF">AVEN_59393_1</name>
</gene>
<evidence type="ECO:0000313" key="1">
    <source>
        <dbReference type="EMBL" id="GBN14243.1"/>
    </source>
</evidence>
<comment type="caution">
    <text evidence="1">The sequence shown here is derived from an EMBL/GenBank/DDBJ whole genome shotgun (WGS) entry which is preliminary data.</text>
</comment>
<keyword evidence="2" id="KW-1185">Reference proteome</keyword>
<name>A0A4Y2LJT5_ARAVE</name>
<reference evidence="1 2" key="1">
    <citation type="journal article" date="2019" name="Sci. Rep.">
        <title>Orb-weaving spider Araneus ventricosus genome elucidates the spidroin gene catalogue.</title>
        <authorList>
            <person name="Kono N."/>
            <person name="Nakamura H."/>
            <person name="Ohtoshi R."/>
            <person name="Moran D.A.P."/>
            <person name="Shinohara A."/>
            <person name="Yoshida Y."/>
            <person name="Fujiwara M."/>
            <person name="Mori M."/>
            <person name="Tomita M."/>
            <person name="Arakawa K."/>
        </authorList>
    </citation>
    <scope>NUCLEOTIDE SEQUENCE [LARGE SCALE GENOMIC DNA]</scope>
</reference>
<evidence type="ECO:0000313" key="2">
    <source>
        <dbReference type="Proteomes" id="UP000499080"/>
    </source>
</evidence>